<keyword evidence="5" id="KW-1185">Reference proteome</keyword>
<dbReference type="InParanoid" id="K5W5X8"/>
<name>K5W5X8_PHACS</name>
<keyword evidence="3" id="KW-0732">Signal</keyword>
<keyword evidence="2" id="KW-0472">Membrane</keyword>
<dbReference type="KEGG" id="pco:PHACADRAFT_249714"/>
<feature type="signal peptide" evidence="3">
    <location>
        <begin position="1"/>
        <end position="17"/>
    </location>
</feature>
<feature type="chain" id="PRO_5003885444" description="Mid2 domain-containing protein" evidence="3">
    <location>
        <begin position="18"/>
        <end position="276"/>
    </location>
</feature>
<evidence type="ECO:0000256" key="1">
    <source>
        <dbReference type="SAM" id="MobiDB-lite"/>
    </source>
</evidence>
<feature type="region of interest" description="Disordered" evidence="1">
    <location>
        <begin position="51"/>
        <end position="150"/>
    </location>
</feature>
<evidence type="ECO:0000313" key="5">
    <source>
        <dbReference type="Proteomes" id="UP000008370"/>
    </source>
</evidence>
<dbReference type="Proteomes" id="UP000008370">
    <property type="component" value="Unassembled WGS sequence"/>
</dbReference>
<keyword evidence="2" id="KW-1133">Transmembrane helix</keyword>
<accession>K5W5X8</accession>
<organism evidence="4 5">
    <name type="scientific">Phanerochaete carnosa (strain HHB-10118-sp)</name>
    <name type="common">White-rot fungus</name>
    <name type="synonym">Peniophora carnosa</name>
    <dbReference type="NCBI Taxonomy" id="650164"/>
    <lineage>
        <taxon>Eukaryota</taxon>
        <taxon>Fungi</taxon>
        <taxon>Dikarya</taxon>
        <taxon>Basidiomycota</taxon>
        <taxon>Agaricomycotina</taxon>
        <taxon>Agaricomycetes</taxon>
        <taxon>Polyporales</taxon>
        <taxon>Phanerochaetaceae</taxon>
        <taxon>Phanerochaete</taxon>
    </lineage>
</organism>
<evidence type="ECO:0000256" key="2">
    <source>
        <dbReference type="SAM" id="Phobius"/>
    </source>
</evidence>
<sequence>MALVLGMLCMSVQFALGQMANVASPSAEFEVLAKTQDSPDVLDAITSSAPVSSIEDVPSTSSTRSFSSTSKSRASLSKPTPAAGAAADSGSSLSQQPQAVTLNRTSTSHSVQRPLPTAPSPESFPHTQPLPPQHPQPVRHPHQPPARHSSNKSGLIVGIVFGVLGGIVGCFVLFALGRCVNSWRRTPSRDRVRSVVDRHYLEQEMQEREREDIERRVRAAIHFRRPKPPPPPPYQHAPAYDQVVAAPEACREPTPPPPPTPTEYSPPTVAPPHSPS</sequence>
<dbReference type="EMBL" id="JH930469">
    <property type="protein sequence ID" value="EKM59308.1"/>
    <property type="molecule type" value="Genomic_DNA"/>
</dbReference>
<gene>
    <name evidence="4" type="ORF">PHACADRAFT_249714</name>
</gene>
<protein>
    <recommendedName>
        <fullName evidence="6">Mid2 domain-containing protein</fullName>
    </recommendedName>
</protein>
<evidence type="ECO:0000256" key="3">
    <source>
        <dbReference type="SAM" id="SignalP"/>
    </source>
</evidence>
<feature type="region of interest" description="Disordered" evidence="1">
    <location>
        <begin position="223"/>
        <end position="276"/>
    </location>
</feature>
<feature type="compositionally biased region" description="Polar residues" evidence="1">
    <location>
        <begin position="95"/>
        <end position="111"/>
    </location>
</feature>
<dbReference type="GeneID" id="18914727"/>
<proteinExistence type="predicted"/>
<dbReference type="HOGENOM" id="CLU_1008679_0_0_1"/>
<feature type="compositionally biased region" description="Low complexity" evidence="1">
    <location>
        <begin position="59"/>
        <end position="94"/>
    </location>
</feature>
<dbReference type="RefSeq" id="XP_007391872.1">
    <property type="nucleotide sequence ID" value="XM_007391810.1"/>
</dbReference>
<keyword evidence="2" id="KW-0812">Transmembrane</keyword>
<dbReference type="AlphaFoldDB" id="K5W5X8"/>
<reference evidence="4 5" key="1">
    <citation type="journal article" date="2012" name="BMC Genomics">
        <title>Comparative genomics of the white-rot fungi, Phanerochaete carnosa and P. chrysosporium, to elucidate the genetic basis of the distinct wood types they colonize.</title>
        <authorList>
            <person name="Suzuki H."/>
            <person name="MacDonald J."/>
            <person name="Syed K."/>
            <person name="Salamov A."/>
            <person name="Hori C."/>
            <person name="Aerts A."/>
            <person name="Henrissat B."/>
            <person name="Wiebenga A."/>
            <person name="vanKuyk P.A."/>
            <person name="Barry K."/>
            <person name="Lindquist E."/>
            <person name="LaButti K."/>
            <person name="Lapidus A."/>
            <person name="Lucas S."/>
            <person name="Coutinho P."/>
            <person name="Gong Y."/>
            <person name="Samejima M."/>
            <person name="Mahadevan R."/>
            <person name="Abou-Zaid M."/>
            <person name="de Vries R.P."/>
            <person name="Igarashi K."/>
            <person name="Yadav J.S."/>
            <person name="Grigoriev I.V."/>
            <person name="Master E.R."/>
        </authorList>
    </citation>
    <scope>NUCLEOTIDE SEQUENCE [LARGE SCALE GENOMIC DNA]</scope>
    <source>
        <strain evidence="4 5">HHB-10118-sp</strain>
    </source>
</reference>
<evidence type="ECO:0000313" key="4">
    <source>
        <dbReference type="EMBL" id="EKM59308.1"/>
    </source>
</evidence>
<evidence type="ECO:0008006" key="6">
    <source>
        <dbReference type="Google" id="ProtNLM"/>
    </source>
</evidence>
<feature type="transmembrane region" description="Helical" evidence="2">
    <location>
        <begin position="155"/>
        <end position="176"/>
    </location>
</feature>